<dbReference type="Proteomes" id="UP000538031">
    <property type="component" value="Unassembled WGS sequence"/>
</dbReference>
<dbReference type="InterPro" id="IPR013785">
    <property type="entry name" value="Aldolase_TIM"/>
</dbReference>
<dbReference type="GO" id="GO:0016627">
    <property type="term" value="F:oxidoreductase activity, acting on the CH-CH group of donors"/>
    <property type="evidence" value="ECO:0007669"/>
    <property type="project" value="InterPro"/>
</dbReference>
<dbReference type="GO" id="GO:0005737">
    <property type="term" value="C:cytoplasm"/>
    <property type="evidence" value="ECO:0007669"/>
    <property type="project" value="InterPro"/>
</dbReference>
<dbReference type="Pfam" id="PF01180">
    <property type="entry name" value="DHO_dh"/>
    <property type="match status" value="1"/>
</dbReference>
<proteinExistence type="predicted"/>
<dbReference type="EMBL" id="DUHT01000081">
    <property type="protein sequence ID" value="HIH65391.1"/>
    <property type="molecule type" value="Genomic_DNA"/>
</dbReference>
<evidence type="ECO:0000313" key="5">
    <source>
        <dbReference type="Proteomes" id="UP000538031"/>
    </source>
</evidence>
<evidence type="ECO:0000256" key="2">
    <source>
        <dbReference type="SAM" id="MobiDB-lite"/>
    </source>
</evidence>
<name>A0A7J4MXC3_METTF</name>
<reference evidence="5" key="1">
    <citation type="journal article" date="2020" name="bioRxiv">
        <title>A rank-normalized archaeal taxonomy based on genome phylogeny resolves widespread incomplete and uneven classifications.</title>
        <authorList>
            <person name="Rinke C."/>
            <person name="Chuvochina M."/>
            <person name="Mussig A.J."/>
            <person name="Chaumeil P.-A."/>
            <person name="Waite D.W."/>
            <person name="Whitman W.B."/>
            <person name="Parks D.H."/>
            <person name="Hugenholtz P."/>
        </authorList>
    </citation>
    <scope>NUCLEOTIDE SEQUENCE [LARGE SCALE GENOMIC DNA]</scope>
</reference>
<dbReference type="SUPFAM" id="SSF51395">
    <property type="entry name" value="FMN-linked oxidoreductases"/>
    <property type="match status" value="1"/>
</dbReference>
<gene>
    <name evidence="4" type="ORF">HA285_07360</name>
</gene>
<evidence type="ECO:0000313" key="4">
    <source>
        <dbReference type="EMBL" id="HIH65391.1"/>
    </source>
</evidence>
<feature type="non-terminal residue" evidence="4">
    <location>
        <position position="74"/>
    </location>
</feature>
<accession>A0A7J4MXC3</accession>
<dbReference type="Gene3D" id="3.20.20.70">
    <property type="entry name" value="Aldolase class I"/>
    <property type="match status" value="1"/>
</dbReference>
<protein>
    <submittedName>
        <fullName evidence="4">Dihydroorotate dehydrogenase</fullName>
    </submittedName>
</protein>
<keyword evidence="1" id="KW-0560">Oxidoreductase</keyword>
<evidence type="ECO:0000256" key="1">
    <source>
        <dbReference type="ARBA" id="ARBA00023002"/>
    </source>
</evidence>
<organism evidence="4 5">
    <name type="scientific">Methanothermobacter thermautotrophicus</name>
    <name type="common">Methanobacterium thermoformicicum</name>
    <dbReference type="NCBI Taxonomy" id="145262"/>
    <lineage>
        <taxon>Archaea</taxon>
        <taxon>Methanobacteriati</taxon>
        <taxon>Methanobacteriota</taxon>
        <taxon>Methanomada group</taxon>
        <taxon>Methanobacteria</taxon>
        <taxon>Methanobacteriales</taxon>
        <taxon>Methanobacteriaceae</taxon>
        <taxon>Methanothermobacter</taxon>
    </lineage>
</organism>
<dbReference type="InterPro" id="IPR005720">
    <property type="entry name" value="Dihydroorotate_DH_cat"/>
</dbReference>
<feature type="region of interest" description="Disordered" evidence="2">
    <location>
        <begin position="43"/>
        <end position="74"/>
    </location>
</feature>
<feature type="compositionally biased region" description="Basic and acidic residues" evidence="2">
    <location>
        <begin position="62"/>
        <end position="74"/>
    </location>
</feature>
<comment type="caution">
    <text evidence="4">The sequence shown here is derived from an EMBL/GenBank/DDBJ whole genome shotgun (WGS) entry which is preliminary data.</text>
</comment>
<feature type="domain" description="Dihydroorotate dehydrogenase catalytic" evidence="3">
    <location>
        <begin position="4"/>
        <end position="67"/>
    </location>
</feature>
<evidence type="ECO:0000259" key="3">
    <source>
        <dbReference type="Pfam" id="PF01180"/>
    </source>
</evidence>
<dbReference type="AlphaFoldDB" id="A0A7J4MXC3"/>
<sequence>MFFMLETSICNIELRNPTILAAGVMGSMASSLNRIYRAGAGAGETQPYSIKPQPGYRNPTTVEEKGGVRKERVG</sequence>